<evidence type="ECO:0000256" key="1">
    <source>
        <dbReference type="SAM" id="MobiDB-lite"/>
    </source>
</evidence>
<dbReference type="Proteomes" id="UP000615446">
    <property type="component" value="Unassembled WGS sequence"/>
</dbReference>
<reference evidence="4" key="2">
    <citation type="submission" date="2019-10" db="EMBL/GenBank/DDBJ databases">
        <title>Conservation and host-specific expression of non-tandemly repeated heterogenous ribosome RNA gene in arbuscular mycorrhizal fungi.</title>
        <authorList>
            <person name="Maeda T."/>
            <person name="Kobayashi Y."/>
            <person name="Nakagawa T."/>
            <person name="Ezawa T."/>
            <person name="Yamaguchi K."/>
            <person name="Bino T."/>
            <person name="Nishimoto Y."/>
            <person name="Shigenobu S."/>
            <person name="Kawaguchi M."/>
        </authorList>
    </citation>
    <scope>NUCLEOTIDE SEQUENCE</scope>
    <source>
        <strain evidence="4">HR1</strain>
    </source>
</reference>
<proteinExistence type="predicted"/>
<reference evidence="3 5" key="1">
    <citation type="submission" date="2017-11" db="EMBL/GenBank/DDBJ databases">
        <title>The genome of Rhizophagus clarus HR1 reveals common genetic basis of auxotrophy among arbuscular mycorrhizal fungi.</title>
        <authorList>
            <person name="Kobayashi Y."/>
        </authorList>
    </citation>
    <scope>NUCLEOTIDE SEQUENCE [LARGE SCALE GENOMIC DNA]</scope>
    <source>
        <strain evidence="3 5">HR1</strain>
    </source>
</reference>
<keyword evidence="2" id="KW-1133">Transmembrane helix</keyword>
<dbReference type="InterPro" id="IPR001611">
    <property type="entry name" value="Leu-rich_rpt"/>
</dbReference>
<keyword evidence="2" id="KW-0472">Membrane</keyword>
<dbReference type="Gene3D" id="3.80.10.10">
    <property type="entry name" value="Ribonuclease Inhibitor"/>
    <property type="match status" value="1"/>
</dbReference>
<dbReference type="Pfam" id="PF00560">
    <property type="entry name" value="LRR_1"/>
    <property type="match status" value="1"/>
</dbReference>
<dbReference type="SUPFAM" id="SSF52058">
    <property type="entry name" value="L domain-like"/>
    <property type="match status" value="1"/>
</dbReference>
<dbReference type="InterPro" id="IPR032675">
    <property type="entry name" value="LRR_dom_sf"/>
</dbReference>
<dbReference type="EMBL" id="BLAL01000259">
    <property type="protein sequence ID" value="GES97421.1"/>
    <property type="molecule type" value="Genomic_DNA"/>
</dbReference>
<evidence type="ECO:0000256" key="2">
    <source>
        <dbReference type="SAM" id="Phobius"/>
    </source>
</evidence>
<sequence>MVNAQEYLDSNYPIGGVREAAEGEIDLSNRSLEGWLNFSGFFNVHKLNFSFNEISGLGFGYLGYGEKKLEVLDVSHNRLGPTIGGHSYSLKFVNFSNNFYSNITLGMISLTHLDVSNNALTSLSIESSGNLTELKCYGNPLLTKLALAPNLNISSFSLSDCPALSLLESTSATPTSSPSFNPQLGNSNEISNSDKINLGIGLGIGIPSFIVALIGVWYNIDRDKRRKIKRKIKRKLGFQVIELPSNKEKNMESHGLDNIVVSSQNTTTLKNETGEGTSRATTERSE</sequence>
<keyword evidence="5" id="KW-1185">Reference proteome</keyword>
<evidence type="ECO:0000313" key="3">
    <source>
        <dbReference type="EMBL" id="GBB96426.1"/>
    </source>
</evidence>
<organism evidence="3 5">
    <name type="scientific">Rhizophagus clarus</name>
    <dbReference type="NCBI Taxonomy" id="94130"/>
    <lineage>
        <taxon>Eukaryota</taxon>
        <taxon>Fungi</taxon>
        <taxon>Fungi incertae sedis</taxon>
        <taxon>Mucoromycota</taxon>
        <taxon>Glomeromycotina</taxon>
        <taxon>Glomeromycetes</taxon>
        <taxon>Glomerales</taxon>
        <taxon>Glomeraceae</taxon>
        <taxon>Rhizophagus</taxon>
    </lineage>
</organism>
<accession>A0A2Z6RWN0</accession>
<feature type="transmembrane region" description="Helical" evidence="2">
    <location>
        <begin position="198"/>
        <end position="220"/>
    </location>
</feature>
<evidence type="ECO:0000313" key="5">
    <source>
        <dbReference type="Proteomes" id="UP000247702"/>
    </source>
</evidence>
<dbReference type="EMBL" id="BEXD01001946">
    <property type="protein sequence ID" value="GBB96426.1"/>
    <property type="molecule type" value="Genomic_DNA"/>
</dbReference>
<name>A0A2Z6RWN0_9GLOM</name>
<dbReference type="OrthoDB" id="204638at2759"/>
<gene>
    <name evidence="4" type="ORF">RCL2_002401400</name>
    <name evidence="3" type="ORF">RclHR1_02750018</name>
</gene>
<dbReference type="PROSITE" id="PS51450">
    <property type="entry name" value="LRR"/>
    <property type="match status" value="1"/>
</dbReference>
<feature type="region of interest" description="Disordered" evidence="1">
    <location>
        <begin position="263"/>
        <end position="286"/>
    </location>
</feature>
<keyword evidence="2" id="KW-0812">Transmembrane</keyword>
<feature type="compositionally biased region" description="Polar residues" evidence="1">
    <location>
        <begin position="263"/>
        <end position="280"/>
    </location>
</feature>
<dbReference type="Proteomes" id="UP000247702">
    <property type="component" value="Unassembled WGS sequence"/>
</dbReference>
<dbReference type="AlphaFoldDB" id="A0A2Z6RWN0"/>
<dbReference type="Pfam" id="PF13516">
    <property type="entry name" value="LRR_6"/>
    <property type="match status" value="1"/>
</dbReference>
<evidence type="ECO:0000313" key="4">
    <source>
        <dbReference type="EMBL" id="GES97421.1"/>
    </source>
</evidence>
<comment type="caution">
    <text evidence="3">The sequence shown here is derived from an EMBL/GenBank/DDBJ whole genome shotgun (WGS) entry which is preliminary data.</text>
</comment>
<protein>
    <submittedName>
        <fullName evidence="3">Uncharacterized protein</fullName>
    </submittedName>
</protein>